<evidence type="ECO:0000313" key="2">
    <source>
        <dbReference type="EMBL" id="OWM85569.1"/>
    </source>
</evidence>
<organism evidence="2 4">
    <name type="scientific">Punica granatum</name>
    <name type="common">Pomegranate</name>
    <dbReference type="NCBI Taxonomy" id="22663"/>
    <lineage>
        <taxon>Eukaryota</taxon>
        <taxon>Viridiplantae</taxon>
        <taxon>Streptophyta</taxon>
        <taxon>Embryophyta</taxon>
        <taxon>Tracheophyta</taxon>
        <taxon>Spermatophyta</taxon>
        <taxon>Magnoliopsida</taxon>
        <taxon>eudicotyledons</taxon>
        <taxon>Gunneridae</taxon>
        <taxon>Pentapetalae</taxon>
        <taxon>rosids</taxon>
        <taxon>malvids</taxon>
        <taxon>Myrtales</taxon>
        <taxon>Lythraceae</taxon>
        <taxon>Punica</taxon>
    </lineage>
</organism>
<protein>
    <recommendedName>
        <fullName evidence="6">Membrane-associated kinase regulator 6</fullName>
    </recommendedName>
</protein>
<feature type="compositionally biased region" description="Basic and acidic residues" evidence="1">
    <location>
        <begin position="102"/>
        <end position="114"/>
    </location>
</feature>
<dbReference type="PANTHER" id="PTHR34576">
    <property type="entry name" value="MEMBRANE-ASSOCIATED KINASE REGULATOR 6-RELATED"/>
    <property type="match status" value="1"/>
</dbReference>
<evidence type="ECO:0000313" key="4">
    <source>
        <dbReference type="Proteomes" id="UP000197138"/>
    </source>
</evidence>
<evidence type="ECO:0000313" key="3">
    <source>
        <dbReference type="EMBL" id="PKI57393.1"/>
    </source>
</evidence>
<gene>
    <name evidence="2" type="ORF">CDL15_Pgr028992</name>
    <name evidence="3" type="ORF">CRG98_022238</name>
</gene>
<name>A0A218XLM2_PUNGR</name>
<evidence type="ECO:0000313" key="5">
    <source>
        <dbReference type="Proteomes" id="UP000233551"/>
    </source>
</evidence>
<dbReference type="PANTHER" id="PTHR34576:SF2">
    <property type="entry name" value="MEMBRANE-ASSOCIATED KINASE REGULATOR 6-RELATED"/>
    <property type="match status" value="1"/>
</dbReference>
<comment type="caution">
    <text evidence="2">The sequence shown here is derived from an EMBL/GenBank/DDBJ whole genome shotgun (WGS) entry which is preliminary data.</text>
</comment>
<reference evidence="3 5" key="3">
    <citation type="submission" date="2017-11" db="EMBL/GenBank/DDBJ databases">
        <title>De-novo sequencing of pomegranate (Punica granatum L.) genome.</title>
        <authorList>
            <person name="Akparov Z."/>
            <person name="Amiraslanov A."/>
            <person name="Hajiyeva S."/>
            <person name="Abbasov M."/>
            <person name="Kaur K."/>
            <person name="Hamwieh A."/>
            <person name="Solovyev V."/>
            <person name="Salamov A."/>
            <person name="Braich B."/>
            <person name="Kosarev P."/>
            <person name="Mahmoud A."/>
            <person name="Hajiyev E."/>
            <person name="Babayeva S."/>
            <person name="Izzatullayeva V."/>
            <person name="Mammadov A."/>
            <person name="Mammadov A."/>
            <person name="Sharifova S."/>
            <person name="Ojaghi J."/>
            <person name="Eynullazada K."/>
            <person name="Bayramov B."/>
            <person name="Abdulazimova A."/>
            <person name="Shahmuradov I."/>
        </authorList>
    </citation>
    <scope>NUCLEOTIDE SEQUENCE [LARGE SCALE GENOMIC DNA]</scope>
    <source>
        <strain evidence="3">AG2017</strain>
        <strain evidence="5">cv. AG2017</strain>
        <tissue evidence="3">Leaf</tissue>
    </source>
</reference>
<evidence type="ECO:0008006" key="6">
    <source>
        <dbReference type="Google" id="ProtNLM"/>
    </source>
</evidence>
<accession>A0A218XLM2</accession>
<proteinExistence type="predicted"/>
<dbReference type="EMBL" id="PGOL01001510">
    <property type="protein sequence ID" value="PKI57393.1"/>
    <property type="molecule type" value="Genomic_DNA"/>
</dbReference>
<reference evidence="4" key="1">
    <citation type="journal article" date="2017" name="Plant J.">
        <title>The pomegranate (Punica granatum L.) genome and the genomics of punicalagin biosynthesis.</title>
        <authorList>
            <person name="Qin G."/>
            <person name="Xu C."/>
            <person name="Ming R."/>
            <person name="Tang H."/>
            <person name="Guyot R."/>
            <person name="Kramer E.M."/>
            <person name="Hu Y."/>
            <person name="Yi X."/>
            <person name="Qi Y."/>
            <person name="Xu X."/>
            <person name="Gao Z."/>
            <person name="Pan H."/>
            <person name="Jian J."/>
            <person name="Tian Y."/>
            <person name="Yue Z."/>
            <person name="Xu Y."/>
        </authorList>
    </citation>
    <scope>NUCLEOTIDE SEQUENCE [LARGE SCALE GENOMIC DNA]</scope>
    <source>
        <strain evidence="4">cv. Dabenzi</strain>
    </source>
</reference>
<reference evidence="2" key="2">
    <citation type="submission" date="2017-06" db="EMBL/GenBank/DDBJ databases">
        <title>The pomegranate genome and the genomics of punicalagin biosynthesis.</title>
        <authorList>
            <person name="Xu C."/>
        </authorList>
    </citation>
    <scope>NUCLEOTIDE SEQUENCE [LARGE SCALE GENOMIC DNA]</scope>
    <source>
        <tissue evidence="2">Fresh leaf</tissue>
    </source>
</reference>
<keyword evidence="5" id="KW-1185">Reference proteome</keyword>
<dbReference type="InterPro" id="IPR044699">
    <property type="entry name" value="MAKR6"/>
</dbReference>
<dbReference type="AlphaFoldDB" id="A0A218XLM2"/>
<evidence type="ECO:0000256" key="1">
    <source>
        <dbReference type="SAM" id="MobiDB-lite"/>
    </source>
</evidence>
<dbReference type="Proteomes" id="UP000197138">
    <property type="component" value="Unassembled WGS sequence"/>
</dbReference>
<feature type="region of interest" description="Disordered" evidence="1">
    <location>
        <begin position="101"/>
        <end position="134"/>
    </location>
</feature>
<sequence>MDRNVQIEEAGQVIDNISFRTFRWPDISLVDSGDVPEEGSFIEMVPRLPLPMRFIERMNSGSQVFEFYFTTSLSPVSVISANELSDDGIIHPCFSNPSIMGAKEHLSPKSEPHSPKPFTSGSKHERESKSMPSCLVSRQPTRALAFFFKNLNILRPLYWIMGRGDTKKGRTTKSSAHPKAGPSVTSSFSSISVSESLIHEAILHCNSPMSINS</sequence>
<dbReference type="Proteomes" id="UP000233551">
    <property type="component" value="Unassembled WGS sequence"/>
</dbReference>
<dbReference type="EMBL" id="MTKT01001158">
    <property type="protein sequence ID" value="OWM85569.1"/>
    <property type="molecule type" value="Genomic_DNA"/>
</dbReference>